<keyword evidence="2" id="KW-1185">Reference proteome</keyword>
<evidence type="ECO:0000256" key="1">
    <source>
        <dbReference type="SAM" id="Phobius"/>
    </source>
</evidence>
<keyword evidence="1" id="KW-0472">Membrane</keyword>
<keyword evidence="1" id="KW-0812">Transmembrane</keyword>
<sequence>MQNLIKNLILLNFSSKGLDEFIMINSENNTSIQLGNISIPLEIPIITISDCGPNNSEINSFENLKFKSLYCGIAALFGILITLICIAIM</sequence>
<feature type="transmembrane region" description="Helical" evidence="1">
    <location>
        <begin position="67"/>
        <end position="88"/>
    </location>
</feature>
<proteinExistence type="predicted"/>
<protein>
    <submittedName>
        <fullName evidence="3">Recep_L_domain domain-containing protein</fullName>
    </submittedName>
</protein>
<reference evidence="3" key="1">
    <citation type="submission" date="2016-11" db="UniProtKB">
        <authorList>
            <consortium name="WormBaseParasite"/>
        </authorList>
    </citation>
    <scope>IDENTIFICATION</scope>
</reference>
<evidence type="ECO:0000313" key="3">
    <source>
        <dbReference type="WBParaSite" id="MhA1_Contig1647.frz3.gene13"/>
    </source>
</evidence>
<accession>A0A1I8B8W4</accession>
<keyword evidence="1" id="KW-1133">Transmembrane helix</keyword>
<dbReference type="Proteomes" id="UP000095281">
    <property type="component" value="Unplaced"/>
</dbReference>
<dbReference type="WBParaSite" id="MhA1_Contig1647.frz3.gene13">
    <property type="protein sequence ID" value="MhA1_Contig1647.frz3.gene13"/>
    <property type="gene ID" value="MhA1_Contig1647.frz3.gene13"/>
</dbReference>
<organism evidence="2 3">
    <name type="scientific">Meloidogyne hapla</name>
    <name type="common">Root-knot nematode worm</name>
    <dbReference type="NCBI Taxonomy" id="6305"/>
    <lineage>
        <taxon>Eukaryota</taxon>
        <taxon>Metazoa</taxon>
        <taxon>Ecdysozoa</taxon>
        <taxon>Nematoda</taxon>
        <taxon>Chromadorea</taxon>
        <taxon>Rhabditida</taxon>
        <taxon>Tylenchina</taxon>
        <taxon>Tylenchomorpha</taxon>
        <taxon>Tylenchoidea</taxon>
        <taxon>Meloidogynidae</taxon>
        <taxon>Meloidogyninae</taxon>
        <taxon>Meloidogyne</taxon>
    </lineage>
</organism>
<evidence type="ECO:0000313" key="2">
    <source>
        <dbReference type="Proteomes" id="UP000095281"/>
    </source>
</evidence>
<name>A0A1I8B8W4_MELHA</name>
<dbReference type="AlphaFoldDB" id="A0A1I8B8W4"/>